<dbReference type="GO" id="GO:0016740">
    <property type="term" value="F:transferase activity"/>
    <property type="evidence" value="ECO:0007669"/>
    <property type="project" value="UniProtKB-KW"/>
</dbReference>
<keyword evidence="1" id="KW-0808">Transferase</keyword>
<proteinExistence type="predicted"/>
<gene>
    <name evidence="1" type="ORF">D9V34_07245</name>
</gene>
<sequence length="312" mass="34355">MNASAQHGTPAGDATLAIQALARKTGANVQELLTLYALEALLERISRSPDADDFVLKGGVLLAAFEARRPTQDIDVQVSGLVSRMDVVAEKIRAIARIEVDDGVVFEEDSMVVSVIRDSDEYSGVRVKLTASLGRARLFVGIDVNFGDPIWPEPQRVRIPRLVALGQPVLEVLGYPMVMVLAEKISTVMERGLVNSRWRDFADIYVLSHRHGIHAGELRTALGVVTEYRGIRLLSVFPLLNGMQVIAQPHWVAWRFRTSRTTDLPESFAEVLEALSAFVDPLLSSDVKGTWDPVGGHWTNQDLGTHSPAPRF</sequence>
<dbReference type="Proteomes" id="UP000269438">
    <property type="component" value="Unassembled WGS sequence"/>
</dbReference>
<dbReference type="OrthoDB" id="9808443at2"/>
<organism evidence="1 2">
    <name type="scientific">Mycetocola lacteus</name>
    <dbReference type="NCBI Taxonomy" id="76637"/>
    <lineage>
        <taxon>Bacteria</taxon>
        <taxon>Bacillati</taxon>
        <taxon>Actinomycetota</taxon>
        <taxon>Actinomycetes</taxon>
        <taxon>Micrococcales</taxon>
        <taxon>Microbacteriaceae</taxon>
        <taxon>Mycetocola</taxon>
    </lineage>
</organism>
<dbReference type="InterPro" id="IPR014942">
    <property type="entry name" value="AbiEii"/>
</dbReference>
<comment type="caution">
    <text evidence="1">The sequence shown here is derived from an EMBL/GenBank/DDBJ whole genome shotgun (WGS) entry which is preliminary data.</text>
</comment>
<name>A0A3L7ARA4_9MICO</name>
<dbReference type="RefSeq" id="WP_121688166.1">
    <property type="nucleotide sequence ID" value="NZ_RCUY01000005.1"/>
</dbReference>
<dbReference type="Pfam" id="PF08843">
    <property type="entry name" value="AbiEii"/>
    <property type="match status" value="1"/>
</dbReference>
<keyword evidence="2" id="KW-1185">Reference proteome</keyword>
<accession>A0A3L7ARA4</accession>
<protein>
    <submittedName>
        <fullName evidence="1">Nucleotidyl transferase AbiEii/AbiGii toxin family protein</fullName>
    </submittedName>
</protein>
<evidence type="ECO:0000313" key="1">
    <source>
        <dbReference type="EMBL" id="RLP83029.1"/>
    </source>
</evidence>
<reference evidence="1 2" key="1">
    <citation type="submission" date="2018-10" db="EMBL/GenBank/DDBJ databases">
        <authorList>
            <person name="Li J."/>
        </authorList>
    </citation>
    <scope>NUCLEOTIDE SEQUENCE [LARGE SCALE GENOMIC DNA]</scope>
    <source>
        <strain evidence="1 2">JCM 11654</strain>
    </source>
</reference>
<dbReference type="AlphaFoldDB" id="A0A3L7ARA4"/>
<dbReference type="EMBL" id="RCUY01000005">
    <property type="protein sequence ID" value="RLP83029.1"/>
    <property type="molecule type" value="Genomic_DNA"/>
</dbReference>
<evidence type="ECO:0000313" key="2">
    <source>
        <dbReference type="Proteomes" id="UP000269438"/>
    </source>
</evidence>